<dbReference type="Proteomes" id="UP000800092">
    <property type="component" value="Unassembled WGS sequence"/>
</dbReference>
<protein>
    <submittedName>
        <fullName evidence="2">Uncharacterized protein</fullName>
    </submittedName>
</protein>
<feature type="compositionally biased region" description="Acidic residues" evidence="1">
    <location>
        <begin position="187"/>
        <end position="196"/>
    </location>
</feature>
<evidence type="ECO:0000256" key="1">
    <source>
        <dbReference type="SAM" id="MobiDB-lite"/>
    </source>
</evidence>
<evidence type="ECO:0000313" key="2">
    <source>
        <dbReference type="EMBL" id="KAF2232898.1"/>
    </source>
</evidence>
<gene>
    <name evidence="2" type="ORF">EV356DRAFT_577981</name>
</gene>
<feature type="compositionally biased region" description="Basic and acidic residues" evidence="1">
    <location>
        <begin position="55"/>
        <end position="67"/>
    </location>
</feature>
<evidence type="ECO:0000313" key="3">
    <source>
        <dbReference type="Proteomes" id="UP000800092"/>
    </source>
</evidence>
<feature type="region of interest" description="Disordered" evidence="1">
    <location>
        <begin position="165"/>
        <end position="201"/>
    </location>
</feature>
<feature type="region of interest" description="Disordered" evidence="1">
    <location>
        <begin position="1"/>
        <end position="118"/>
    </location>
</feature>
<sequence>MSSSPQTPRSHRRTPSNISVGTHSTSSHRRRSSTAAYSPTTPRSSHGLRTSGIDHGFHDAMDQDGSPHEGFSGGASGGNGLGSLADELADAEDDVYDEDEEQEGYGDEIGLQSPQSPNGTYDFSRNHNSGAGIDSSTIGVALSTSSAITSPVSKDKDMLLSPDAAPARANARGSRHRRVHSVYDGSDYGDDSDLEASEGISPGLEAKMAAVESLARRGSEENGSPTDEVVQRLMAGLRDLGDQTGVEGGVTRLSTAHNSLTTHLTHQTRLLTSLTSTLFSPLSLPPSPDDLAALLPLLTTLLATSPSPLPYPSSQPSPALYTLSTSTQSLLASLAALADSLQLARQTTNSASRALRNTQQVLAEVRRELDAAEEGRRWIESGKWEERLARRDCARECEGVVGGFEEVCRGWRERLMEGAATAV</sequence>
<proteinExistence type="predicted"/>
<organism evidence="2 3">
    <name type="scientific">Viridothelium virens</name>
    <name type="common">Speckled blister lichen</name>
    <name type="synonym">Trypethelium virens</name>
    <dbReference type="NCBI Taxonomy" id="1048519"/>
    <lineage>
        <taxon>Eukaryota</taxon>
        <taxon>Fungi</taxon>
        <taxon>Dikarya</taxon>
        <taxon>Ascomycota</taxon>
        <taxon>Pezizomycotina</taxon>
        <taxon>Dothideomycetes</taxon>
        <taxon>Dothideomycetes incertae sedis</taxon>
        <taxon>Trypetheliales</taxon>
        <taxon>Trypetheliaceae</taxon>
        <taxon>Viridothelium</taxon>
    </lineage>
</organism>
<feature type="compositionally biased region" description="Polar residues" evidence="1">
    <location>
        <begin position="35"/>
        <end position="48"/>
    </location>
</feature>
<feature type="compositionally biased region" description="Gly residues" evidence="1">
    <location>
        <begin position="71"/>
        <end position="81"/>
    </location>
</feature>
<feature type="compositionally biased region" description="Acidic residues" evidence="1">
    <location>
        <begin position="87"/>
        <end position="106"/>
    </location>
</feature>
<accession>A0A6A6H510</accession>
<dbReference type="AlphaFoldDB" id="A0A6A6H510"/>
<dbReference type="OrthoDB" id="5427526at2759"/>
<keyword evidence="3" id="KW-1185">Reference proteome</keyword>
<dbReference type="EMBL" id="ML991811">
    <property type="protein sequence ID" value="KAF2232898.1"/>
    <property type="molecule type" value="Genomic_DNA"/>
</dbReference>
<reference evidence="2" key="1">
    <citation type="journal article" date="2020" name="Stud. Mycol.">
        <title>101 Dothideomycetes genomes: a test case for predicting lifestyles and emergence of pathogens.</title>
        <authorList>
            <person name="Haridas S."/>
            <person name="Albert R."/>
            <person name="Binder M."/>
            <person name="Bloem J."/>
            <person name="Labutti K."/>
            <person name="Salamov A."/>
            <person name="Andreopoulos B."/>
            <person name="Baker S."/>
            <person name="Barry K."/>
            <person name="Bills G."/>
            <person name="Bluhm B."/>
            <person name="Cannon C."/>
            <person name="Castanera R."/>
            <person name="Culley D."/>
            <person name="Daum C."/>
            <person name="Ezra D."/>
            <person name="Gonzalez J."/>
            <person name="Henrissat B."/>
            <person name="Kuo A."/>
            <person name="Liang C."/>
            <person name="Lipzen A."/>
            <person name="Lutzoni F."/>
            <person name="Magnuson J."/>
            <person name="Mondo S."/>
            <person name="Nolan M."/>
            <person name="Ohm R."/>
            <person name="Pangilinan J."/>
            <person name="Park H.-J."/>
            <person name="Ramirez L."/>
            <person name="Alfaro M."/>
            <person name="Sun H."/>
            <person name="Tritt A."/>
            <person name="Yoshinaga Y."/>
            <person name="Zwiers L.-H."/>
            <person name="Turgeon B."/>
            <person name="Goodwin S."/>
            <person name="Spatafora J."/>
            <person name="Crous P."/>
            <person name="Grigoriev I."/>
        </authorList>
    </citation>
    <scope>NUCLEOTIDE SEQUENCE</scope>
    <source>
        <strain evidence="2">Tuck. ex Michener</strain>
    </source>
</reference>
<name>A0A6A6H510_VIRVR</name>